<dbReference type="STRING" id="694327.DFW101_3579"/>
<dbReference type="PANTHER" id="PTHR37946">
    <property type="entry name" value="SLL1969 PROTEIN"/>
    <property type="match status" value="1"/>
</dbReference>
<dbReference type="eggNOG" id="COG1075">
    <property type="taxonomic scope" value="Bacteria"/>
</dbReference>
<organism evidence="3 4">
    <name type="scientific">Solidesulfovibrio carbinoliphilus subsp. oakridgensis</name>
    <dbReference type="NCBI Taxonomy" id="694327"/>
    <lineage>
        <taxon>Bacteria</taxon>
        <taxon>Pseudomonadati</taxon>
        <taxon>Thermodesulfobacteriota</taxon>
        <taxon>Desulfovibrionia</taxon>
        <taxon>Desulfovibrionales</taxon>
        <taxon>Desulfovibrionaceae</taxon>
        <taxon>Solidesulfovibrio</taxon>
    </lineage>
</organism>
<feature type="transmembrane region" description="Helical" evidence="1">
    <location>
        <begin position="47"/>
        <end position="70"/>
    </location>
</feature>
<keyword evidence="1" id="KW-1133">Transmembrane helix</keyword>
<dbReference type="OrthoDB" id="275181at2"/>
<accession>G7Q5L6</accession>
<dbReference type="EMBL" id="CM001368">
    <property type="protein sequence ID" value="EHJ49575.1"/>
    <property type="molecule type" value="Genomic_DNA"/>
</dbReference>
<evidence type="ECO:0000259" key="2">
    <source>
        <dbReference type="Pfam" id="PF12697"/>
    </source>
</evidence>
<evidence type="ECO:0000256" key="1">
    <source>
        <dbReference type="SAM" id="Phobius"/>
    </source>
</evidence>
<keyword evidence="1" id="KW-0472">Membrane</keyword>
<gene>
    <name evidence="3" type="ORF">DFW101_3579</name>
</gene>
<evidence type="ECO:0000313" key="4">
    <source>
        <dbReference type="Proteomes" id="UP000004662"/>
    </source>
</evidence>
<dbReference type="SUPFAM" id="SSF53474">
    <property type="entry name" value="alpha/beta-Hydrolases"/>
    <property type="match status" value="1"/>
</dbReference>
<dbReference type="HOGENOM" id="CLU_065542_0_0_7"/>
<dbReference type="RefSeq" id="WP_009182899.1">
    <property type="nucleotide sequence ID" value="NZ_CM001368.1"/>
</dbReference>
<sequence>MAVLTAIAFLVVLEALMVAGLTYGFFVRSLGRRRPPEFLRACRDRPAVCLALGVATGLASQATLVLTYPLGRLVGRHGPPAGPGRPTVVCLHGLYHNAAAFLALRPALGRAGLPHVLCLAYSSFGAEFETVAQDLLARLRRDLPPDGPLLFLGHSLGGLFARRLAAEPDIGPRTLALVTLGAPHRGSELAALAVGRLGRGLVPGAPLFAALAALPDPPGAALLSLASPVDNMVIPLEGLALGRPGWREEATPPVSHVAMLYHPAVTGRAAAFLGEAARRAAGPGPGQGKAG</sequence>
<dbReference type="Gene3D" id="3.40.50.1820">
    <property type="entry name" value="alpha/beta hydrolase"/>
    <property type="match status" value="1"/>
</dbReference>
<dbReference type="InterPro" id="IPR000073">
    <property type="entry name" value="AB_hydrolase_1"/>
</dbReference>
<keyword evidence="4" id="KW-1185">Reference proteome</keyword>
<reference evidence="4" key="1">
    <citation type="journal article" date="2015" name="Genome Announc.">
        <title>High-Quality Draft Genome Sequence of Desulfovibrio carbinoliphilus FW-101-2B, an Organic Acid-Oxidizing Sulfate-Reducing Bacterium Isolated from Uranium(VI)-Contaminated Groundwater.</title>
        <authorList>
            <person name="Ramsay B.D."/>
            <person name="Hwang C."/>
            <person name="Woo H.L."/>
            <person name="Carroll S.L."/>
            <person name="Lucas S."/>
            <person name="Han J."/>
            <person name="Lapidus A.L."/>
            <person name="Cheng J.F."/>
            <person name="Goodwin L.A."/>
            <person name="Pitluck S."/>
            <person name="Peters L."/>
            <person name="Chertkov O."/>
            <person name="Held B."/>
            <person name="Detter J.C."/>
            <person name="Han C.S."/>
            <person name="Tapia R."/>
            <person name="Land M.L."/>
            <person name="Hauser L.J."/>
            <person name="Kyrpides N.C."/>
            <person name="Ivanova N.N."/>
            <person name="Mikhailova N."/>
            <person name="Pagani I."/>
            <person name="Woyke T."/>
            <person name="Arkin A.P."/>
            <person name="Dehal P."/>
            <person name="Chivian D."/>
            <person name="Criddle C.S."/>
            <person name="Wu W."/>
            <person name="Chakraborty R."/>
            <person name="Hazen T.C."/>
            <person name="Fields M.W."/>
        </authorList>
    </citation>
    <scope>NUCLEOTIDE SEQUENCE [LARGE SCALE GENOMIC DNA]</scope>
    <source>
        <strain evidence="4">FW-101-2B</strain>
    </source>
</reference>
<name>G7Q5L6_9BACT</name>
<dbReference type="InterPro" id="IPR029058">
    <property type="entry name" value="AB_hydrolase_fold"/>
</dbReference>
<keyword evidence="1" id="KW-0812">Transmembrane</keyword>
<dbReference type="Pfam" id="PF12697">
    <property type="entry name" value="Abhydrolase_6"/>
    <property type="match status" value="1"/>
</dbReference>
<dbReference type="AlphaFoldDB" id="G7Q5L6"/>
<protein>
    <submittedName>
        <fullName evidence="3">Thioesterase</fullName>
    </submittedName>
</protein>
<feature type="transmembrane region" description="Helical" evidence="1">
    <location>
        <begin position="6"/>
        <end position="26"/>
    </location>
</feature>
<dbReference type="Proteomes" id="UP000004662">
    <property type="component" value="Chromosome"/>
</dbReference>
<proteinExistence type="predicted"/>
<feature type="domain" description="AB hydrolase-1" evidence="2">
    <location>
        <begin position="88"/>
        <end position="261"/>
    </location>
</feature>
<evidence type="ECO:0000313" key="3">
    <source>
        <dbReference type="EMBL" id="EHJ49575.1"/>
    </source>
</evidence>
<dbReference type="PANTHER" id="PTHR37946:SF1">
    <property type="entry name" value="SLL1969 PROTEIN"/>
    <property type="match status" value="1"/>
</dbReference>